<feature type="chain" id="PRO_5031300214" description="Peptidase inhibitor family I36" evidence="1">
    <location>
        <begin position="27"/>
        <end position="117"/>
    </location>
</feature>
<evidence type="ECO:0008006" key="4">
    <source>
        <dbReference type="Google" id="ProtNLM"/>
    </source>
</evidence>
<keyword evidence="1" id="KW-0732">Signal</keyword>
<evidence type="ECO:0000313" key="3">
    <source>
        <dbReference type="Proteomes" id="UP000542674"/>
    </source>
</evidence>
<name>A0A7W7T147_9PSEU</name>
<gene>
    <name evidence="2" type="ORF">F4559_002000</name>
</gene>
<sequence>MSFIRNALVTVAAAASVFALATPAQAATGWDRCNPGYICLFDYDNGQGPMAWFQIGSPDLRQQDFDNRTQSVWNRTSSRFCLYVNYNYANDQGAGTSFSGIQYNTNEVNSYSSLKKC</sequence>
<evidence type="ECO:0000313" key="2">
    <source>
        <dbReference type="EMBL" id="MBB4964641.1"/>
    </source>
</evidence>
<evidence type="ECO:0000256" key="1">
    <source>
        <dbReference type="SAM" id="SignalP"/>
    </source>
</evidence>
<dbReference type="RefSeq" id="WP_184667795.1">
    <property type="nucleotide sequence ID" value="NZ_BAABAI010000031.1"/>
</dbReference>
<organism evidence="2 3">
    <name type="scientific">Saccharothrix violaceirubra</name>
    <dbReference type="NCBI Taxonomy" id="413306"/>
    <lineage>
        <taxon>Bacteria</taxon>
        <taxon>Bacillati</taxon>
        <taxon>Actinomycetota</taxon>
        <taxon>Actinomycetes</taxon>
        <taxon>Pseudonocardiales</taxon>
        <taxon>Pseudonocardiaceae</taxon>
        <taxon>Saccharothrix</taxon>
    </lineage>
</organism>
<protein>
    <recommendedName>
        <fullName evidence="4">Peptidase inhibitor family I36</fullName>
    </recommendedName>
</protein>
<feature type="signal peptide" evidence="1">
    <location>
        <begin position="1"/>
        <end position="26"/>
    </location>
</feature>
<dbReference type="AlphaFoldDB" id="A0A7W7T147"/>
<accession>A0A7W7T147</accession>
<dbReference type="Pfam" id="PF03995">
    <property type="entry name" value="Inhibitor_I36"/>
    <property type="match status" value="1"/>
</dbReference>
<dbReference type="Gene3D" id="2.60.20.10">
    <property type="entry name" value="Crystallins"/>
    <property type="match status" value="1"/>
</dbReference>
<dbReference type="EMBL" id="JACHJS010000001">
    <property type="protein sequence ID" value="MBB4964641.1"/>
    <property type="molecule type" value="Genomic_DNA"/>
</dbReference>
<keyword evidence="3" id="KW-1185">Reference proteome</keyword>
<reference evidence="2 3" key="1">
    <citation type="submission" date="2020-08" db="EMBL/GenBank/DDBJ databases">
        <title>Sequencing the genomes of 1000 actinobacteria strains.</title>
        <authorList>
            <person name="Klenk H.-P."/>
        </authorList>
    </citation>
    <scope>NUCLEOTIDE SEQUENCE [LARGE SCALE GENOMIC DNA]</scope>
    <source>
        <strain evidence="2 3">DSM 45084</strain>
    </source>
</reference>
<dbReference type="Proteomes" id="UP000542674">
    <property type="component" value="Unassembled WGS sequence"/>
</dbReference>
<proteinExistence type="predicted"/>
<comment type="caution">
    <text evidence="2">The sequence shown here is derived from an EMBL/GenBank/DDBJ whole genome shotgun (WGS) entry which is preliminary data.</text>
</comment>